<evidence type="ECO:0000256" key="4">
    <source>
        <dbReference type="ARBA" id="ARBA00022692"/>
    </source>
</evidence>
<dbReference type="InterPro" id="IPR036259">
    <property type="entry name" value="MFS_trans_sf"/>
</dbReference>
<dbReference type="OrthoDB" id="413079at2759"/>
<keyword evidence="6 8" id="KW-0472">Membrane</keyword>
<feature type="transmembrane region" description="Helical" evidence="8">
    <location>
        <begin position="151"/>
        <end position="174"/>
    </location>
</feature>
<evidence type="ECO:0000256" key="3">
    <source>
        <dbReference type="ARBA" id="ARBA00022448"/>
    </source>
</evidence>
<evidence type="ECO:0000256" key="6">
    <source>
        <dbReference type="ARBA" id="ARBA00023136"/>
    </source>
</evidence>
<feature type="transmembrane region" description="Helical" evidence="8">
    <location>
        <begin position="427"/>
        <end position="446"/>
    </location>
</feature>
<dbReference type="Proteomes" id="UP000294933">
    <property type="component" value="Unassembled WGS sequence"/>
</dbReference>
<feature type="region of interest" description="Disordered" evidence="7">
    <location>
        <begin position="76"/>
        <end position="105"/>
    </location>
</feature>
<feature type="transmembrane region" description="Helical" evidence="8">
    <location>
        <begin position="286"/>
        <end position="305"/>
    </location>
</feature>
<dbReference type="GO" id="GO:0022857">
    <property type="term" value="F:transmembrane transporter activity"/>
    <property type="evidence" value="ECO:0007669"/>
    <property type="project" value="InterPro"/>
</dbReference>
<dbReference type="SUPFAM" id="SSF103473">
    <property type="entry name" value="MFS general substrate transporter"/>
    <property type="match status" value="2"/>
</dbReference>
<evidence type="ECO:0000256" key="7">
    <source>
        <dbReference type="SAM" id="MobiDB-lite"/>
    </source>
</evidence>
<dbReference type="AlphaFoldDB" id="A0A4Y7QNL1"/>
<protein>
    <submittedName>
        <fullName evidence="9">MFS general substrate transporter</fullName>
    </submittedName>
</protein>
<dbReference type="Gene3D" id="1.20.1250.20">
    <property type="entry name" value="MFS general substrate transporter like domains"/>
    <property type="match status" value="1"/>
</dbReference>
<feature type="transmembrane region" description="Helical" evidence="8">
    <location>
        <begin position="226"/>
        <end position="244"/>
    </location>
</feature>
<keyword evidence="3" id="KW-0813">Transport</keyword>
<dbReference type="InterPro" id="IPR011701">
    <property type="entry name" value="MFS"/>
</dbReference>
<dbReference type="VEuPathDB" id="FungiDB:BD410DRAFT_248125"/>
<reference evidence="9 10" key="1">
    <citation type="submission" date="2018-06" db="EMBL/GenBank/DDBJ databases">
        <title>A transcriptomic atlas of mushroom development highlights an independent origin of complex multicellularity.</title>
        <authorList>
            <consortium name="DOE Joint Genome Institute"/>
            <person name="Krizsan K."/>
            <person name="Almasi E."/>
            <person name="Merenyi Z."/>
            <person name="Sahu N."/>
            <person name="Viragh M."/>
            <person name="Koszo T."/>
            <person name="Mondo S."/>
            <person name="Kiss B."/>
            <person name="Balint B."/>
            <person name="Kues U."/>
            <person name="Barry K."/>
            <person name="Hegedus J.C."/>
            <person name="Henrissat B."/>
            <person name="Johnson J."/>
            <person name="Lipzen A."/>
            <person name="Ohm R."/>
            <person name="Nagy I."/>
            <person name="Pangilinan J."/>
            <person name="Yan J."/>
            <person name="Xiong Y."/>
            <person name="Grigoriev I.V."/>
            <person name="Hibbett D.S."/>
            <person name="Nagy L.G."/>
        </authorList>
    </citation>
    <scope>NUCLEOTIDE SEQUENCE [LARGE SCALE GENOMIC DNA]</scope>
    <source>
        <strain evidence="9 10">SZMC22713</strain>
    </source>
</reference>
<dbReference type="InterPro" id="IPR051788">
    <property type="entry name" value="MFS_Transporter"/>
</dbReference>
<evidence type="ECO:0000256" key="5">
    <source>
        <dbReference type="ARBA" id="ARBA00022989"/>
    </source>
</evidence>
<evidence type="ECO:0000256" key="8">
    <source>
        <dbReference type="SAM" id="Phobius"/>
    </source>
</evidence>
<dbReference type="GO" id="GO:0016020">
    <property type="term" value="C:membrane"/>
    <property type="evidence" value="ECO:0007669"/>
    <property type="project" value="TreeGrafter"/>
</dbReference>
<dbReference type="GO" id="GO:0012505">
    <property type="term" value="C:endomembrane system"/>
    <property type="evidence" value="ECO:0007669"/>
    <property type="project" value="UniProtKB-SubCell"/>
</dbReference>
<feature type="region of interest" description="Disordered" evidence="7">
    <location>
        <begin position="1"/>
        <end position="26"/>
    </location>
</feature>
<keyword evidence="10" id="KW-1185">Reference proteome</keyword>
<keyword evidence="4 8" id="KW-0812">Transmembrane</keyword>
<name>A0A4Y7QNL1_9AGAM</name>
<feature type="compositionally biased region" description="Polar residues" evidence="7">
    <location>
        <begin position="1"/>
        <end position="20"/>
    </location>
</feature>
<dbReference type="EMBL" id="ML170157">
    <property type="protein sequence ID" value="TDL28841.1"/>
    <property type="molecule type" value="Genomic_DNA"/>
</dbReference>
<evidence type="ECO:0000313" key="9">
    <source>
        <dbReference type="EMBL" id="TDL28841.1"/>
    </source>
</evidence>
<feature type="transmembrane region" description="Helical" evidence="8">
    <location>
        <begin position="388"/>
        <end position="415"/>
    </location>
</feature>
<proteinExistence type="inferred from homology"/>
<evidence type="ECO:0000256" key="1">
    <source>
        <dbReference type="ARBA" id="ARBA00004127"/>
    </source>
</evidence>
<comment type="subcellular location">
    <subcellularLocation>
        <location evidence="1">Endomembrane system</location>
        <topology evidence="1">Multi-pass membrane protein</topology>
    </subcellularLocation>
</comment>
<sequence length="465" mass="50496">MKISDSSQAEVPCTSSSESHVAQIPASEKESECCAPLCSPTGTHRDSLTPITPPPDLHIEKTSANLAGYLTLPTVTYEPNGSPTESTTPTYYSSSPNHKHGSHDNNPLPTCNYPERQSWRLASSFFLFFVCGWGDGVTGAMLPHFQTDLHLTYTTSSILFIASSAGFTVGTLLLERVLHFMGRIHMPDVGNNHVSILSLRFQRRKSRLSHSLHIADSHSPSRARSIVLIIFSVCHATFFILMGTKSYPALIAAYAVAAFSRAFLTGQVNAYVAATPKRPLGQLHGCWGFGAFAAPLVCQSILAKGVPWTNFYFGSLVLSAINTALLTYSFRPTSLERAIDNLAATHCRDSNLSDSASSPITESEKGANCETLDAPKSRTLKLALTSPYVWAFSIFAWIYSGGETVTAGYIVTYVLHVRHANPQTAGYVSSGFWAGITISRVTYGFLSPKLLIRPSFLKAIGADFH</sequence>
<gene>
    <name evidence="9" type="ORF">BD410DRAFT_248125</name>
</gene>
<feature type="transmembrane region" description="Helical" evidence="8">
    <location>
        <begin position="311"/>
        <end position="330"/>
    </location>
</feature>
<evidence type="ECO:0000256" key="2">
    <source>
        <dbReference type="ARBA" id="ARBA00008335"/>
    </source>
</evidence>
<dbReference type="PANTHER" id="PTHR23514">
    <property type="entry name" value="BYPASS OF STOP CODON PROTEIN 6"/>
    <property type="match status" value="1"/>
</dbReference>
<feature type="compositionally biased region" description="Low complexity" evidence="7">
    <location>
        <begin position="82"/>
        <end position="96"/>
    </location>
</feature>
<feature type="transmembrane region" description="Helical" evidence="8">
    <location>
        <begin position="125"/>
        <end position="145"/>
    </location>
</feature>
<dbReference type="Pfam" id="PF07690">
    <property type="entry name" value="MFS_1"/>
    <property type="match status" value="1"/>
</dbReference>
<organism evidence="9 10">
    <name type="scientific">Rickenella mellea</name>
    <dbReference type="NCBI Taxonomy" id="50990"/>
    <lineage>
        <taxon>Eukaryota</taxon>
        <taxon>Fungi</taxon>
        <taxon>Dikarya</taxon>
        <taxon>Basidiomycota</taxon>
        <taxon>Agaricomycotina</taxon>
        <taxon>Agaricomycetes</taxon>
        <taxon>Hymenochaetales</taxon>
        <taxon>Rickenellaceae</taxon>
        <taxon>Rickenella</taxon>
    </lineage>
</organism>
<feature type="transmembrane region" description="Helical" evidence="8">
    <location>
        <begin position="250"/>
        <end position="274"/>
    </location>
</feature>
<dbReference type="PANTHER" id="PTHR23514:SF3">
    <property type="entry name" value="BYPASS OF STOP CODON PROTEIN 6"/>
    <property type="match status" value="1"/>
</dbReference>
<comment type="similarity">
    <text evidence="2">Belongs to the major facilitator superfamily.</text>
</comment>
<evidence type="ECO:0000313" key="10">
    <source>
        <dbReference type="Proteomes" id="UP000294933"/>
    </source>
</evidence>
<keyword evidence="5 8" id="KW-1133">Transmembrane helix</keyword>
<accession>A0A4Y7QNL1</accession>